<accession>A0A9P5X3L9</accession>
<proteinExistence type="predicted"/>
<comment type="caution">
    <text evidence="1">The sequence shown here is derived from an EMBL/GenBank/DDBJ whole genome shotgun (WGS) entry which is preliminary data.</text>
</comment>
<gene>
    <name evidence="1" type="ORF">P691DRAFT_779306</name>
</gene>
<protein>
    <submittedName>
        <fullName evidence="1">Uncharacterized protein</fullName>
    </submittedName>
</protein>
<dbReference type="EMBL" id="MU151596">
    <property type="protein sequence ID" value="KAF9442610.1"/>
    <property type="molecule type" value="Genomic_DNA"/>
</dbReference>
<evidence type="ECO:0000313" key="1">
    <source>
        <dbReference type="EMBL" id="KAF9442610.1"/>
    </source>
</evidence>
<keyword evidence="2" id="KW-1185">Reference proteome</keyword>
<evidence type="ECO:0000313" key="2">
    <source>
        <dbReference type="Proteomes" id="UP000807342"/>
    </source>
</evidence>
<dbReference type="AlphaFoldDB" id="A0A9P5X3L9"/>
<dbReference type="Proteomes" id="UP000807342">
    <property type="component" value="Unassembled WGS sequence"/>
</dbReference>
<reference evidence="1" key="1">
    <citation type="submission" date="2020-11" db="EMBL/GenBank/DDBJ databases">
        <authorList>
            <consortium name="DOE Joint Genome Institute"/>
            <person name="Ahrendt S."/>
            <person name="Riley R."/>
            <person name="Andreopoulos W."/>
            <person name="Labutti K."/>
            <person name="Pangilinan J."/>
            <person name="Ruiz-Duenas F.J."/>
            <person name="Barrasa J.M."/>
            <person name="Sanchez-Garcia M."/>
            <person name="Camarero S."/>
            <person name="Miyauchi S."/>
            <person name="Serrano A."/>
            <person name="Linde D."/>
            <person name="Babiker R."/>
            <person name="Drula E."/>
            <person name="Ayuso-Fernandez I."/>
            <person name="Pacheco R."/>
            <person name="Padilla G."/>
            <person name="Ferreira P."/>
            <person name="Barriuso J."/>
            <person name="Kellner H."/>
            <person name="Castanera R."/>
            <person name="Alfaro M."/>
            <person name="Ramirez L."/>
            <person name="Pisabarro A.G."/>
            <person name="Kuo A."/>
            <person name="Tritt A."/>
            <person name="Lipzen A."/>
            <person name="He G."/>
            <person name="Yan M."/>
            <person name="Ng V."/>
            <person name="Cullen D."/>
            <person name="Martin F."/>
            <person name="Rosso M.-N."/>
            <person name="Henrissat B."/>
            <person name="Hibbett D."/>
            <person name="Martinez A.T."/>
            <person name="Grigoriev I.V."/>
        </authorList>
    </citation>
    <scope>NUCLEOTIDE SEQUENCE</scope>
    <source>
        <strain evidence="1">MF-IS2</strain>
    </source>
</reference>
<sequence>MRILGLLIAHPYEHLCFDNQARFLGLDRGTFYQSIQHLHSVVRIPSTDECGIVPLGFFTRSFCDFLIDPNRSGKYWLCKEALEYDFVLQCLHWLENDDGSPSDKAVIEFSALFVWKTCYELSGGFVPALISRLEGFDFSRLKQAHTIRTRYALLIGNFGEFLRWLYSLGSIRNKSLISVVQEVSQEEAPRPVHNELQAWHWVESPHDYIASFNLDLGTPQFPLTLKLRLGKLSHVYILVEVDDCYKVWKSPVLCSADTDADVVDLRRGETII</sequence>
<name>A0A9P5X3L9_9AGAR</name>
<dbReference type="OrthoDB" id="3262196at2759"/>
<organism evidence="1 2">
    <name type="scientific">Macrolepiota fuliginosa MF-IS2</name>
    <dbReference type="NCBI Taxonomy" id="1400762"/>
    <lineage>
        <taxon>Eukaryota</taxon>
        <taxon>Fungi</taxon>
        <taxon>Dikarya</taxon>
        <taxon>Basidiomycota</taxon>
        <taxon>Agaricomycotina</taxon>
        <taxon>Agaricomycetes</taxon>
        <taxon>Agaricomycetidae</taxon>
        <taxon>Agaricales</taxon>
        <taxon>Agaricineae</taxon>
        <taxon>Agaricaceae</taxon>
        <taxon>Macrolepiota</taxon>
    </lineage>
</organism>